<evidence type="ECO:0000259" key="1">
    <source>
        <dbReference type="Pfam" id="PF12680"/>
    </source>
</evidence>
<sequence>MTALGLYGRDISDLLGPQGPRRQPLQGFDDLYVDIVDYIIRCTHRIWEEKDIGLITTHYGADCPIHLMSGEVAGVDGVIAGTLKTLNSFPDRTLVGEAVIWSGNETAGYHSSHRITSHATHLGDGEFGPPTGRQVCFTTIADCLCRENRIIEEWLVRDNAKIARDLGLCAKTLGQAQATLSPAARLGIADWRQRHMDDILSQNMPAFSTPTFPNPADKPEEFAHLVFAQIWNLRRLARVREVYAPHAHWAGPDARYLFGHGEISGWIGALLSMSQGARIRVDHVGAVQEGPYTDIAVRWSLAGRHDSTGLYGSATGVPLYILAVSHWRTLDGVIVDETTIFDEIALWHQLSGGS</sequence>
<dbReference type="RefSeq" id="WP_108984807.1">
    <property type="nucleotide sequence ID" value="NZ_BFBR01000004.1"/>
</dbReference>
<keyword evidence="3" id="KW-1185">Reference proteome</keyword>
<dbReference type="EMBL" id="BFBR01000004">
    <property type="protein sequence ID" value="GBF57948.1"/>
    <property type="molecule type" value="Genomic_DNA"/>
</dbReference>
<name>A0A2P2EA50_9PROT</name>
<evidence type="ECO:0000313" key="3">
    <source>
        <dbReference type="Proteomes" id="UP000245086"/>
    </source>
</evidence>
<dbReference type="OrthoDB" id="2769928at2"/>
<dbReference type="InterPro" id="IPR037401">
    <property type="entry name" value="SnoaL-like"/>
</dbReference>
<comment type="caution">
    <text evidence="2">The sequence shown here is derived from an EMBL/GenBank/DDBJ whole genome shotgun (WGS) entry which is preliminary data.</text>
</comment>
<dbReference type="GO" id="GO:0030638">
    <property type="term" value="P:polyketide metabolic process"/>
    <property type="evidence" value="ECO:0007669"/>
    <property type="project" value="InterPro"/>
</dbReference>
<dbReference type="InterPro" id="IPR032710">
    <property type="entry name" value="NTF2-like_dom_sf"/>
</dbReference>
<dbReference type="Proteomes" id="UP000245086">
    <property type="component" value="Unassembled WGS sequence"/>
</dbReference>
<dbReference type="SUPFAM" id="SSF54427">
    <property type="entry name" value="NTF2-like"/>
    <property type="match status" value="2"/>
</dbReference>
<dbReference type="Pfam" id="PF07366">
    <property type="entry name" value="SnoaL"/>
    <property type="match status" value="1"/>
</dbReference>
<dbReference type="Gene3D" id="3.10.450.50">
    <property type="match status" value="2"/>
</dbReference>
<accession>A0A2P2EA50</accession>
<reference evidence="2" key="1">
    <citation type="journal article" date="2018" name="Genome Announc.">
        <title>Draft Genome Sequence of "Candidatus Phycosocius bacilliformis," an Alphaproteobacterial Ectosymbiont of the Hydrocarbon-Producing Green Alga Botryococcus braunii.</title>
        <authorList>
            <person name="Tanabe Y."/>
            <person name="Yamaguchi H."/>
            <person name="Watanabe M.M."/>
        </authorList>
    </citation>
    <scope>NUCLEOTIDE SEQUENCE [LARGE SCALE GENOMIC DNA]</scope>
    <source>
        <strain evidence="2">BOTRYCO-2</strain>
    </source>
</reference>
<protein>
    <recommendedName>
        <fullName evidence="1">SnoaL-like domain-containing protein</fullName>
    </recommendedName>
</protein>
<proteinExistence type="predicted"/>
<dbReference type="InterPro" id="IPR009959">
    <property type="entry name" value="Cyclase_SnoaL-like"/>
</dbReference>
<dbReference type="Pfam" id="PF12680">
    <property type="entry name" value="SnoaL_2"/>
    <property type="match status" value="1"/>
</dbReference>
<dbReference type="AlphaFoldDB" id="A0A2P2EA50"/>
<gene>
    <name evidence="2" type="ORF">PbB2_01619</name>
</gene>
<feature type="domain" description="SnoaL-like" evidence="1">
    <location>
        <begin position="227"/>
        <end position="336"/>
    </location>
</feature>
<evidence type="ECO:0000313" key="2">
    <source>
        <dbReference type="EMBL" id="GBF57948.1"/>
    </source>
</evidence>
<organism evidence="2 3">
    <name type="scientific">Candidatus Phycosocius bacilliformis</name>
    <dbReference type="NCBI Taxonomy" id="1445552"/>
    <lineage>
        <taxon>Bacteria</taxon>
        <taxon>Pseudomonadati</taxon>
        <taxon>Pseudomonadota</taxon>
        <taxon>Alphaproteobacteria</taxon>
        <taxon>Caulobacterales</taxon>
        <taxon>Caulobacterales incertae sedis</taxon>
        <taxon>Candidatus Phycosocius</taxon>
    </lineage>
</organism>